<keyword evidence="2" id="KW-0378">Hydrolase</keyword>
<keyword evidence="1" id="KW-0145">Chemotaxis</keyword>
<organism evidence="3">
    <name type="scientific">hydrothermal vent metagenome</name>
    <dbReference type="NCBI Taxonomy" id="652676"/>
    <lineage>
        <taxon>unclassified sequences</taxon>
        <taxon>metagenomes</taxon>
        <taxon>ecological metagenomes</taxon>
    </lineage>
</organism>
<accession>A0A3B1A9F6</accession>
<dbReference type="HAMAP" id="MF_01440">
    <property type="entry name" value="CheD"/>
    <property type="match status" value="1"/>
</dbReference>
<reference evidence="3" key="1">
    <citation type="submission" date="2018-06" db="EMBL/GenBank/DDBJ databases">
        <authorList>
            <person name="Zhirakovskaya E."/>
        </authorList>
    </citation>
    <scope>NUCLEOTIDE SEQUENCE</scope>
</reference>
<dbReference type="InterPro" id="IPR005659">
    <property type="entry name" value="Chemorcpt_Glu_NH3ase_CheD"/>
</dbReference>
<gene>
    <name evidence="3" type="ORF">MNBD_GAMMA23-31</name>
</gene>
<protein>
    <submittedName>
        <fullName evidence="3">Chemotaxis protein CheD</fullName>
    </submittedName>
</protein>
<dbReference type="SUPFAM" id="SSF64438">
    <property type="entry name" value="CNF1/YfiH-like putative cysteine hydrolases"/>
    <property type="match status" value="1"/>
</dbReference>
<sequence>MVGLLKKQRETHSRCLPGFEHINRYWDNVHEVDAAKILPGEFYVTREHELVSTVLGSCVSACIRDVSLGVGGMNHFMLPIEKGAKNADTNSESARYGNHAMEMLINAILKAGGLKKNLEVKLFGGGRVLASMTKIDVGQQNIDFIQNYVELEKLMVATEDLGDIYPRKVLYFPQTGRVLMKKLRKVHNETLEKREKRYQEQLRQEKMDSSDIELF</sequence>
<dbReference type="GO" id="GO:0050568">
    <property type="term" value="F:protein-glutamine glutaminase activity"/>
    <property type="evidence" value="ECO:0007669"/>
    <property type="project" value="InterPro"/>
</dbReference>
<dbReference type="PANTHER" id="PTHR35147">
    <property type="entry name" value="CHEMORECEPTOR GLUTAMINE DEAMIDASE CHED-RELATED"/>
    <property type="match status" value="1"/>
</dbReference>
<evidence type="ECO:0000256" key="2">
    <source>
        <dbReference type="ARBA" id="ARBA00022801"/>
    </source>
</evidence>
<dbReference type="InterPro" id="IPR011324">
    <property type="entry name" value="Cytotoxic_necrot_fac-like_cat"/>
</dbReference>
<dbReference type="Pfam" id="PF03975">
    <property type="entry name" value="CheD"/>
    <property type="match status" value="1"/>
</dbReference>
<name>A0A3B1A9F6_9ZZZZ</name>
<dbReference type="GO" id="GO:0006935">
    <property type="term" value="P:chemotaxis"/>
    <property type="evidence" value="ECO:0007669"/>
    <property type="project" value="UniProtKB-KW"/>
</dbReference>
<dbReference type="Gene3D" id="3.30.1330.200">
    <property type="match status" value="1"/>
</dbReference>
<dbReference type="NCBIfam" id="NF010013">
    <property type="entry name" value="PRK13487.1"/>
    <property type="match status" value="1"/>
</dbReference>
<dbReference type="InterPro" id="IPR038592">
    <property type="entry name" value="CheD-like_sf"/>
</dbReference>
<evidence type="ECO:0000313" key="3">
    <source>
        <dbReference type="EMBL" id="VAW98220.1"/>
    </source>
</evidence>
<dbReference type="PANTHER" id="PTHR35147:SF2">
    <property type="entry name" value="CHEMORECEPTOR GLUTAMINE DEAMIDASE CHED-RELATED"/>
    <property type="match status" value="1"/>
</dbReference>
<dbReference type="AlphaFoldDB" id="A0A3B1A9F6"/>
<dbReference type="EMBL" id="UOFT01000065">
    <property type="protein sequence ID" value="VAW98220.1"/>
    <property type="molecule type" value="Genomic_DNA"/>
</dbReference>
<proteinExistence type="inferred from homology"/>
<dbReference type="CDD" id="cd16352">
    <property type="entry name" value="CheD"/>
    <property type="match status" value="1"/>
</dbReference>
<evidence type="ECO:0000256" key="1">
    <source>
        <dbReference type="ARBA" id="ARBA00022500"/>
    </source>
</evidence>